<dbReference type="GO" id="GO:0016740">
    <property type="term" value="F:transferase activity"/>
    <property type="evidence" value="ECO:0007669"/>
    <property type="project" value="UniProtKB-KW"/>
</dbReference>
<dbReference type="InterPro" id="IPR029044">
    <property type="entry name" value="Nucleotide-diphossugar_trans"/>
</dbReference>
<organism evidence="2 3">
    <name type="scientific">Candidatus Nealsonbacteria bacterium RIFCSPHIGHO2_01_FULL_43_31</name>
    <dbReference type="NCBI Taxonomy" id="1801665"/>
    <lineage>
        <taxon>Bacteria</taxon>
        <taxon>Candidatus Nealsoniibacteriota</taxon>
    </lineage>
</organism>
<dbReference type="CDD" id="cd04179">
    <property type="entry name" value="DPM_DPG-synthase_like"/>
    <property type="match status" value="1"/>
</dbReference>
<dbReference type="Pfam" id="PF00535">
    <property type="entry name" value="Glycos_transf_2"/>
    <property type="match status" value="1"/>
</dbReference>
<comment type="caution">
    <text evidence="2">The sequence shown here is derived from an EMBL/GenBank/DDBJ whole genome shotgun (WGS) entry which is preliminary data.</text>
</comment>
<reference evidence="2 3" key="1">
    <citation type="journal article" date="2016" name="Nat. Commun.">
        <title>Thousands of microbial genomes shed light on interconnected biogeochemical processes in an aquifer system.</title>
        <authorList>
            <person name="Anantharaman K."/>
            <person name="Brown C.T."/>
            <person name="Hug L.A."/>
            <person name="Sharon I."/>
            <person name="Castelle C.J."/>
            <person name="Probst A.J."/>
            <person name="Thomas B.C."/>
            <person name="Singh A."/>
            <person name="Wilkins M.J."/>
            <person name="Karaoz U."/>
            <person name="Brodie E.L."/>
            <person name="Williams K.H."/>
            <person name="Hubbard S.S."/>
            <person name="Banfield J.F."/>
        </authorList>
    </citation>
    <scope>NUCLEOTIDE SEQUENCE [LARGE SCALE GENOMIC DNA]</scope>
</reference>
<feature type="domain" description="Glycosyltransferase 2-like" evidence="1">
    <location>
        <begin position="4"/>
        <end position="166"/>
    </location>
</feature>
<proteinExistence type="predicted"/>
<sequence length="232" mass="26348">MTISIIIPIFNEKNTILALLKRVVEVDLGDIKKEIILVDDGSSDGTRDILKTLENDYKIIYHQKNQGKGAALRTAFPQATGDLILIQDADLEYDPKNYLNLMKPILEGKADVVFGSRFLNPDYHHVSKVFHLANKVLTSFSNLLTGLHLTDMLTCHKIFRKEVIEAIAPKLTGNRFEIEPEITALIAKKKYRICEVPLAFLGILRTAKEGKKVKWQDGLVAVWYMIKFNLLR</sequence>
<dbReference type="InterPro" id="IPR001173">
    <property type="entry name" value="Glyco_trans_2-like"/>
</dbReference>
<name>A0A1G2E4K2_9BACT</name>
<dbReference type="PANTHER" id="PTHR48090:SF7">
    <property type="entry name" value="RFBJ PROTEIN"/>
    <property type="match status" value="1"/>
</dbReference>
<dbReference type="InterPro" id="IPR050256">
    <property type="entry name" value="Glycosyltransferase_2"/>
</dbReference>
<evidence type="ECO:0000313" key="2">
    <source>
        <dbReference type="EMBL" id="OGZ19998.1"/>
    </source>
</evidence>
<protein>
    <submittedName>
        <fullName evidence="2">Glycosyl transferase</fullName>
    </submittedName>
</protein>
<keyword evidence="2" id="KW-0808">Transferase</keyword>
<dbReference type="Proteomes" id="UP000178721">
    <property type="component" value="Unassembled WGS sequence"/>
</dbReference>
<accession>A0A1G2E4K2</accession>
<dbReference type="Gene3D" id="3.90.550.10">
    <property type="entry name" value="Spore Coat Polysaccharide Biosynthesis Protein SpsA, Chain A"/>
    <property type="match status" value="1"/>
</dbReference>
<dbReference type="EMBL" id="MHMA01000029">
    <property type="protein sequence ID" value="OGZ19998.1"/>
    <property type="molecule type" value="Genomic_DNA"/>
</dbReference>
<dbReference type="SUPFAM" id="SSF53448">
    <property type="entry name" value="Nucleotide-diphospho-sugar transferases"/>
    <property type="match status" value="1"/>
</dbReference>
<evidence type="ECO:0000313" key="3">
    <source>
        <dbReference type="Proteomes" id="UP000178721"/>
    </source>
</evidence>
<dbReference type="AlphaFoldDB" id="A0A1G2E4K2"/>
<dbReference type="PANTHER" id="PTHR48090">
    <property type="entry name" value="UNDECAPRENYL-PHOSPHATE 4-DEOXY-4-FORMAMIDO-L-ARABINOSE TRANSFERASE-RELATED"/>
    <property type="match status" value="1"/>
</dbReference>
<gene>
    <name evidence="2" type="ORF">A2654_02160</name>
</gene>
<evidence type="ECO:0000259" key="1">
    <source>
        <dbReference type="Pfam" id="PF00535"/>
    </source>
</evidence>